<sequence>MPQSALDQIADHGRTHGLADDETRTRRGEHPPGCVRVAVVPVQGRTASQMHYQERAAGPASAANRGREVLAPPQPVLGGQHGMT</sequence>
<name>A0A917ZMK8_9ACTN</name>
<feature type="region of interest" description="Disordered" evidence="1">
    <location>
        <begin position="51"/>
        <end position="84"/>
    </location>
</feature>
<reference evidence="2" key="2">
    <citation type="submission" date="2020-09" db="EMBL/GenBank/DDBJ databases">
        <authorList>
            <person name="Sun Q."/>
            <person name="Zhou Y."/>
        </authorList>
    </citation>
    <scope>NUCLEOTIDE SEQUENCE</scope>
    <source>
        <strain evidence="2">CGMCC 4.7201</strain>
    </source>
</reference>
<accession>A0A917ZMK8</accession>
<feature type="compositionally biased region" description="Basic and acidic residues" evidence="1">
    <location>
        <begin position="9"/>
        <end position="30"/>
    </location>
</feature>
<feature type="region of interest" description="Disordered" evidence="1">
    <location>
        <begin position="1"/>
        <end position="32"/>
    </location>
</feature>
<dbReference type="EMBL" id="BMMS01000008">
    <property type="protein sequence ID" value="GGO86198.1"/>
    <property type="molecule type" value="Genomic_DNA"/>
</dbReference>
<organism evidence="2 3">
    <name type="scientific">Wenjunlia tyrosinilytica</name>
    <dbReference type="NCBI Taxonomy" id="1544741"/>
    <lineage>
        <taxon>Bacteria</taxon>
        <taxon>Bacillati</taxon>
        <taxon>Actinomycetota</taxon>
        <taxon>Actinomycetes</taxon>
        <taxon>Kitasatosporales</taxon>
        <taxon>Streptomycetaceae</taxon>
        <taxon>Wenjunlia</taxon>
    </lineage>
</organism>
<proteinExistence type="predicted"/>
<dbReference type="Proteomes" id="UP000641932">
    <property type="component" value="Unassembled WGS sequence"/>
</dbReference>
<evidence type="ECO:0000313" key="2">
    <source>
        <dbReference type="EMBL" id="GGO86198.1"/>
    </source>
</evidence>
<comment type="caution">
    <text evidence="2">The sequence shown here is derived from an EMBL/GenBank/DDBJ whole genome shotgun (WGS) entry which is preliminary data.</text>
</comment>
<protein>
    <submittedName>
        <fullName evidence="2">Uncharacterized protein</fullName>
    </submittedName>
</protein>
<dbReference type="AlphaFoldDB" id="A0A917ZMK8"/>
<evidence type="ECO:0000313" key="3">
    <source>
        <dbReference type="Proteomes" id="UP000641932"/>
    </source>
</evidence>
<keyword evidence="3" id="KW-1185">Reference proteome</keyword>
<gene>
    <name evidence="2" type="ORF">GCM10012280_21740</name>
</gene>
<evidence type="ECO:0000256" key="1">
    <source>
        <dbReference type="SAM" id="MobiDB-lite"/>
    </source>
</evidence>
<reference evidence="2" key="1">
    <citation type="journal article" date="2014" name="Int. J. Syst. Evol. Microbiol.">
        <title>Complete genome sequence of Corynebacterium casei LMG S-19264T (=DSM 44701T), isolated from a smear-ripened cheese.</title>
        <authorList>
            <consortium name="US DOE Joint Genome Institute (JGI-PGF)"/>
            <person name="Walter F."/>
            <person name="Albersmeier A."/>
            <person name="Kalinowski J."/>
            <person name="Ruckert C."/>
        </authorList>
    </citation>
    <scope>NUCLEOTIDE SEQUENCE</scope>
    <source>
        <strain evidence="2">CGMCC 4.7201</strain>
    </source>
</reference>